<dbReference type="GO" id="GO:0005125">
    <property type="term" value="F:cytokine activity"/>
    <property type="evidence" value="ECO:0007669"/>
    <property type="project" value="UniProtKB-KW"/>
</dbReference>
<keyword evidence="4" id="KW-0964">Secreted</keyword>
<dbReference type="EC" id="5.3.2.1" evidence="9"/>
<evidence type="ECO:0000256" key="10">
    <source>
        <dbReference type="ARBA" id="ARBA00041631"/>
    </source>
</evidence>
<dbReference type="Proteomes" id="UP000887540">
    <property type="component" value="Unplaced"/>
</dbReference>
<dbReference type="GO" id="GO:0004167">
    <property type="term" value="F:dopachrome isomerase activity"/>
    <property type="evidence" value="ECO:0007669"/>
    <property type="project" value="UniProtKB-EC"/>
</dbReference>
<dbReference type="GO" id="GO:0050178">
    <property type="term" value="F:phenylpyruvate tautomerase activity"/>
    <property type="evidence" value="ECO:0007669"/>
    <property type="project" value="UniProtKB-EC"/>
</dbReference>
<keyword evidence="13" id="KW-1185">Reference proteome</keyword>
<accession>A0A914C261</accession>
<evidence type="ECO:0000256" key="4">
    <source>
        <dbReference type="ARBA" id="ARBA00022525"/>
    </source>
</evidence>
<dbReference type="InterPro" id="IPR001398">
    <property type="entry name" value="Macrophage_inhib_fac"/>
</dbReference>
<evidence type="ECO:0000256" key="6">
    <source>
        <dbReference type="ARBA" id="ARBA00036735"/>
    </source>
</evidence>
<evidence type="ECO:0000313" key="14">
    <source>
        <dbReference type="WBParaSite" id="ACRNAN_Path_1553.g6040.t1"/>
    </source>
</evidence>
<organism evidence="13 14">
    <name type="scientific">Acrobeloides nanus</name>
    <dbReference type="NCBI Taxonomy" id="290746"/>
    <lineage>
        <taxon>Eukaryota</taxon>
        <taxon>Metazoa</taxon>
        <taxon>Ecdysozoa</taxon>
        <taxon>Nematoda</taxon>
        <taxon>Chromadorea</taxon>
        <taxon>Rhabditida</taxon>
        <taxon>Tylenchina</taxon>
        <taxon>Cephalobomorpha</taxon>
        <taxon>Cephaloboidea</taxon>
        <taxon>Cephalobidae</taxon>
        <taxon>Acrobeloides</taxon>
    </lineage>
</organism>
<evidence type="ECO:0000256" key="1">
    <source>
        <dbReference type="ARBA" id="ARBA00004613"/>
    </source>
</evidence>
<dbReference type="Pfam" id="PF01187">
    <property type="entry name" value="MIF"/>
    <property type="match status" value="1"/>
</dbReference>
<proteinExistence type="inferred from homology"/>
<name>A0A914C261_9BILA</name>
<dbReference type="AlphaFoldDB" id="A0A914C261"/>
<dbReference type="PANTHER" id="PTHR11954:SF6">
    <property type="entry name" value="MACROPHAGE MIGRATION INHIBITORY FACTOR"/>
    <property type="match status" value="1"/>
</dbReference>
<dbReference type="SUPFAM" id="SSF55331">
    <property type="entry name" value="Tautomerase/MIF"/>
    <property type="match status" value="1"/>
</dbReference>
<comment type="catalytic activity">
    <reaction evidence="7">
        <text>L-dopachrome = 5,6-dihydroxyindole-2-carboxylate</text>
        <dbReference type="Rhea" id="RHEA:13041"/>
        <dbReference type="ChEBI" id="CHEBI:16875"/>
        <dbReference type="ChEBI" id="CHEBI:57509"/>
        <dbReference type="EC" id="5.3.3.12"/>
    </reaction>
</comment>
<dbReference type="WBParaSite" id="ACRNAN_Path_1553.g6040.t1">
    <property type="protein sequence ID" value="ACRNAN_Path_1553.g6040.t1"/>
    <property type="gene ID" value="ACRNAN_Path_1553.g6040"/>
</dbReference>
<evidence type="ECO:0000256" key="12">
    <source>
        <dbReference type="ARBA" id="ARBA00042730"/>
    </source>
</evidence>
<dbReference type="EC" id="5.3.3.12" evidence="8"/>
<comment type="subcellular location">
    <subcellularLocation>
        <location evidence="1">Secreted</location>
    </subcellularLocation>
</comment>
<protein>
    <recommendedName>
        <fullName evidence="12">L-dopachrome isomerase</fullName>
        <ecNumber evidence="9">5.3.2.1</ecNumber>
        <ecNumber evidence="8">5.3.3.12</ecNumber>
    </recommendedName>
    <alternativeName>
        <fullName evidence="10">L-dopachrome tautomerase</fullName>
    </alternativeName>
    <alternativeName>
        <fullName evidence="11">Phenylpyruvate tautomerase</fullName>
    </alternativeName>
</protein>
<comment type="similarity">
    <text evidence="2">Belongs to the MIF family.</text>
</comment>
<evidence type="ECO:0000256" key="8">
    <source>
        <dbReference type="ARBA" id="ARBA00038932"/>
    </source>
</evidence>
<evidence type="ECO:0000256" key="5">
    <source>
        <dbReference type="ARBA" id="ARBA00023235"/>
    </source>
</evidence>
<evidence type="ECO:0000313" key="13">
    <source>
        <dbReference type="Proteomes" id="UP000887540"/>
    </source>
</evidence>
<dbReference type="Gene3D" id="3.30.429.10">
    <property type="entry name" value="Macrophage Migration Inhibitory Factor"/>
    <property type="match status" value="1"/>
</dbReference>
<dbReference type="PANTHER" id="PTHR11954">
    <property type="entry name" value="D-DOPACHROME DECARBOXYLASE"/>
    <property type="match status" value="1"/>
</dbReference>
<evidence type="ECO:0000256" key="11">
    <source>
        <dbReference type="ARBA" id="ARBA00041912"/>
    </source>
</evidence>
<comment type="catalytic activity">
    <reaction evidence="6">
        <text>3-phenylpyruvate = enol-phenylpyruvate</text>
        <dbReference type="Rhea" id="RHEA:17097"/>
        <dbReference type="ChEBI" id="CHEBI:16815"/>
        <dbReference type="ChEBI" id="CHEBI:18005"/>
        <dbReference type="EC" id="5.3.2.1"/>
    </reaction>
</comment>
<evidence type="ECO:0000256" key="7">
    <source>
        <dbReference type="ARBA" id="ARBA00036823"/>
    </source>
</evidence>
<reference evidence="14" key="1">
    <citation type="submission" date="2022-11" db="UniProtKB">
        <authorList>
            <consortium name="WormBaseParasite"/>
        </authorList>
    </citation>
    <scope>IDENTIFICATION</scope>
</reference>
<keyword evidence="3" id="KW-0202">Cytokine</keyword>
<dbReference type="InterPro" id="IPR014347">
    <property type="entry name" value="Tautomerase/MIF_sf"/>
</dbReference>
<evidence type="ECO:0000256" key="2">
    <source>
        <dbReference type="ARBA" id="ARBA00005851"/>
    </source>
</evidence>
<dbReference type="GO" id="GO:0005615">
    <property type="term" value="C:extracellular space"/>
    <property type="evidence" value="ECO:0007669"/>
    <property type="project" value="UniProtKB-KW"/>
</dbReference>
<sequence>MPFVVLTTNIPDNKLPSDLNQSITQFLAGLFNKPAPDFSVIVDAGKRFTIGGTSEPAVMLVIKSIGNYNETANIKYAKEISEFVQKNVGVGNDRCVIHFFPFETSEVSRFGTTIQEYRKNKK</sequence>
<evidence type="ECO:0000256" key="3">
    <source>
        <dbReference type="ARBA" id="ARBA00022514"/>
    </source>
</evidence>
<keyword evidence="5" id="KW-0413">Isomerase</keyword>
<evidence type="ECO:0000256" key="9">
    <source>
        <dbReference type="ARBA" id="ARBA00039086"/>
    </source>
</evidence>